<feature type="compositionally biased region" description="Acidic residues" evidence="1">
    <location>
        <begin position="402"/>
        <end position="415"/>
    </location>
</feature>
<feature type="region of interest" description="Disordered" evidence="1">
    <location>
        <begin position="482"/>
        <end position="511"/>
    </location>
</feature>
<feature type="compositionally biased region" description="Basic and acidic residues" evidence="1">
    <location>
        <begin position="785"/>
        <end position="797"/>
    </location>
</feature>
<dbReference type="AlphaFoldDB" id="A0A9Q1DPS0"/>
<feature type="region of interest" description="Disordered" evidence="1">
    <location>
        <begin position="191"/>
        <end position="210"/>
    </location>
</feature>
<feature type="compositionally biased region" description="Acidic residues" evidence="1">
    <location>
        <begin position="431"/>
        <end position="449"/>
    </location>
</feature>
<dbReference type="EMBL" id="JAFJMO010000005">
    <property type="protein sequence ID" value="KAJ8276433.1"/>
    <property type="molecule type" value="Genomic_DNA"/>
</dbReference>
<feature type="compositionally biased region" description="Polar residues" evidence="1">
    <location>
        <begin position="126"/>
        <end position="141"/>
    </location>
</feature>
<name>A0A9Q1DPS0_CONCO</name>
<feature type="domain" description="DUF4592" evidence="2">
    <location>
        <begin position="113"/>
        <end position="191"/>
    </location>
</feature>
<proteinExistence type="predicted"/>
<sequence length="833" mass="90998">MAGFYNCLRGQMDHSIVASGLSDVAKNQEPTDTPDECPGKKRSKFQTFKNLFAKKKRKESSQSTDEVNTPEPSLVQSDTSHDSESQVNMGNKSMSHDSVFISDSPSSETNDGLISSQENIHGKVKSLQSSNPDQRTTSFSLEGSDRDDDQGFSWTASPLTSLPVDFSQPASPASCLDSSAARHRIAIRHKAFAKRKPASREMPEGSNSKVLGGVLGLNEELSAGNTESAAQEEGCKVVQVELHQTGGDMVEEQGERTDAEHLISFQQTGEDHGIKVQLSMEEEEHSTVQYLSDIGSQHMDVSSSITKRKMDPEEILPALEVQESQQTGGGVNDQKPGSLLQEEHAPTLLPVSDPGVEAPKTPQGCGLEVILVESQATLNIPHAEELSPPSPYRASAKRNQEEWLEESGECDEEKEVVERVEDRTKKQSLPEEQEEEVSPLLTQEEEEAVLDSADKAGLLSNTYSNSECGSNTSLEFTMERSRSIQTMKGGKCPPEPQIIRASNSDSVLPYPEETSTATANIYLCVDSEPNSEKQAVLQAPVVRKPQASLGSRTRFTIAPAWQRLLQGGTSQERPFTAQVETKASKESPNGARDPCYKVMDQKEEPLHPQKAAALSWPDVAKSAGHNFIPRDHSPQDLGSPENQFGIKLRTTSALLRYSATGSSEVLGNPTPKEPINPQKLPMSQPPSTKSSPLKKVDNSSAKVKKTPELTVDAPERKVASPSWVSAARQNKKIFNNNLQEETPGRESPLVIEPQRKISLPLSLNQTSKEQPKPSSPLTAMSCSREISRPATVEEQKRVLSHSPPSPLGQEEPPWLALAKKKAKAWSEMPQTVQ</sequence>
<feature type="region of interest" description="Disordered" evidence="1">
    <location>
        <begin position="382"/>
        <end position="454"/>
    </location>
</feature>
<protein>
    <recommendedName>
        <fullName evidence="2">DUF4592 domain-containing protein</fullName>
    </recommendedName>
</protein>
<evidence type="ECO:0000259" key="2">
    <source>
        <dbReference type="Pfam" id="PF15262"/>
    </source>
</evidence>
<gene>
    <name evidence="3" type="ORF">COCON_G00081850</name>
</gene>
<dbReference type="Pfam" id="PF15262">
    <property type="entry name" value="DUF4592"/>
    <property type="match status" value="1"/>
</dbReference>
<dbReference type="PANTHER" id="PTHR47743:SF2">
    <property type="entry name" value="ACROSOMAL PROTEIN KIAA1210"/>
    <property type="match status" value="1"/>
</dbReference>
<feature type="region of interest" description="Disordered" evidence="1">
    <location>
        <begin position="320"/>
        <end position="341"/>
    </location>
</feature>
<dbReference type="Proteomes" id="UP001152803">
    <property type="component" value="Unassembled WGS sequence"/>
</dbReference>
<feature type="compositionally biased region" description="Polar residues" evidence="1">
    <location>
        <begin position="101"/>
        <end position="119"/>
    </location>
</feature>
<dbReference type="OrthoDB" id="8869651at2759"/>
<dbReference type="InterPro" id="IPR028030">
    <property type="entry name" value="DUF4592"/>
</dbReference>
<comment type="caution">
    <text evidence="3">The sequence shown here is derived from an EMBL/GenBank/DDBJ whole genome shotgun (WGS) entry which is preliminary data.</text>
</comment>
<evidence type="ECO:0000256" key="1">
    <source>
        <dbReference type="SAM" id="MobiDB-lite"/>
    </source>
</evidence>
<reference evidence="3" key="1">
    <citation type="journal article" date="2023" name="Science">
        <title>Genome structures resolve the early diversification of teleost fishes.</title>
        <authorList>
            <person name="Parey E."/>
            <person name="Louis A."/>
            <person name="Montfort J."/>
            <person name="Bouchez O."/>
            <person name="Roques C."/>
            <person name="Iampietro C."/>
            <person name="Lluch J."/>
            <person name="Castinel A."/>
            <person name="Donnadieu C."/>
            <person name="Desvignes T."/>
            <person name="Floi Bucao C."/>
            <person name="Jouanno E."/>
            <person name="Wen M."/>
            <person name="Mejri S."/>
            <person name="Dirks R."/>
            <person name="Jansen H."/>
            <person name="Henkel C."/>
            <person name="Chen W.J."/>
            <person name="Zahm M."/>
            <person name="Cabau C."/>
            <person name="Klopp C."/>
            <person name="Thompson A.W."/>
            <person name="Robinson-Rechavi M."/>
            <person name="Braasch I."/>
            <person name="Lecointre G."/>
            <person name="Bobe J."/>
            <person name="Postlethwait J.H."/>
            <person name="Berthelot C."/>
            <person name="Roest Crollius H."/>
            <person name="Guiguen Y."/>
        </authorList>
    </citation>
    <scope>NUCLEOTIDE SEQUENCE</scope>
    <source>
        <strain evidence="3">Concon-B</strain>
    </source>
</reference>
<feature type="compositionally biased region" description="Basic and acidic residues" evidence="1">
    <location>
        <begin position="416"/>
        <end position="429"/>
    </location>
</feature>
<dbReference type="PANTHER" id="PTHR47743">
    <property type="entry name" value="KIAA1210 / KIAA1211 FAMILY MEMBER"/>
    <property type="match status" value="1"/>
</dbReference>
<feature type="region of interest" description="Disordered" evidence="1">
    <location>
        <begin position="21"/>
        <end position="162"/>
    </location>
</feature>
<dbReference type="InterPro" id="IPR026713">
    <property type="entry name" value="CRACD-like"/>
</dbReference>
<keyword evidence="4" id="KW-1185">Reference proteome</keyword>
<accession>A0A9Q1DPS0</accession>
<feature type="compositionally biased region" description="Polar residues" evidence="1">
    <location>
        <begin position="61"/>
        <end position="78"/>
    </location>
</feature>
<evidence type="ECO:0000313" key="4">
    <source>
        <dbReference type="Proteomes" id="UP001152803"/>
    </source>
</evidence>
<feature type="region of interest" description="Disordered" evidence="1">
    <location>
        <begin position="660"/>
        <end position="725"/>
    </location>
</feature>
<evidence type="ECO:0000313" key="3">
    <source>
        <dbReference type="EMBL" id="KAJ8276433.1"/>
    </source>
</evidence>
<organism evidence="3 4">
    <name type="scientific">Conger conger</name>
    <name type="common">Conger eel</name>
    <name type="synonym">Muraena conger</name>
    <dbReference type="NCBI Taxonomy" id="82655"/>
    <lineage>
        <taxon>Eukaryota</taxon>
        <taxon>Metazoa</taxon>
        <taxon>Chordata</taxon>
        <taxon>Craniata</taxon>
        <taxon>Vertebrata</taxon>
        <taxon>Euteleostomi</taxon>
        <taxon>Actinopterygii</taxon>
        <taxon>Neopterygii</taxon>
        <taxon>Teleostei</taxon>
        <taxon>Anguilliformes</taxon>
        <taxon>Congridae</taxon>
        <taxon>Conger</taxon>
    </lineage>
</organism>
<feature type="region of interest" description="Disordered" evidence="1">
    <location>
        <begin position="760"/>
        <end position="833"/>
    </location>
</feature>